<dbReference type="Pfam" id="PF01833">
    <property type="entry name" value="TIG"/>
    <property type="match status" value="1"/>
</dbReference>
<name>A0A1M5Q1K0_9FLAO</name>
<dbReference type="SUPFAM" id="SSF81296">
    <property type="entry name" value="E set domains"/>
    <property type="match status" value="1"/>
</dbReference>
<dbReference type="GO" id="GO:0005509">
    <property type="term" value="F:calcium ion binding"/>
    <property type="evidence" value="ECO:0007669"/>
    <property type="project" value="InterPro"/>
</dbReference>
<dbReference type="Pfam" id="PF03382">
    <property type="entry name" value="DUF285"/>
    <property type="match status" value="1"/>
</dbReference>
<dbReference type="STRING" id="570519.SAMN04488116_3474"/>
<dbReference type="Proteomes" id="UP000184532">
    <property type="component" value="Unassembled WGS sequence"/>
</dbReference>
<dbReference type="RefSeq" id="WP_073181969.1">
    <property type="nucleotide sequence ID" value="NZ_FQWL01000010.1"/>
</dbReference>
<proteinExistence type="predicted"/>
<dbReference type="SMART" id="SM00112">
    <property type="entry name" value="CA"/>
    <property type="match status" value="1"/>
</dbReference>
<protein>
    <recommendedName>
        <fullName evidence="1">Cadherin domain-containing protein</fullName>
    </recommendedName>
</protein>
<dbReference type="PROSITE" id="PS50268">
    <property type="entry name" value="CADHERIN_2"/>
    <property type="match status" value="1"/>
</dbReference>
<dbReference type="InterPro" id="IPR002126">
    <property type="entry name" value="Cadherin-like_dom"/>
</dbReference>
<dbReference type="InterPro" id="IPR005046">
    <property type="entry name" value="DUF285"/>
</dbReference>
<dbReference type="PROSITE" id="PS51257">
    <property type="entry name" value="PROKAR_LIPOPROTEIN"/>
    <property type="match status" value="1"/>
</dbReference>
<dbReference type="Gene3D" id="2.60.40.10">
    <property type="entry name" value="Immunoglobulins"/>
    <property type="match status" value="1"/>
</dbReference>
<dbReference type="InterPro" id="IPR015919">
    <property type="entry name" value="Cadherin-like_sf"/>
</dbReference>
<sequence>MKLKNLFVIAIFTLAAVSCSKDDDKTDDTPKAKTPKITGHTESGLVGSTLVINGTDFGADIADNTVTLSGVTVTLSDANTTKLTGTVPEGAQTGKIKVTTAEGTATSTNDFIVTVEETNQVPTITEGQVFSVKEDIDDAFQIGSVEANDKDGDPLTFSITDEDNTLFKVTSDGQLSLLDGVSLDYETVTSHELTVEVDDGTDTAQEVITIEVQNVIDAPYALEESSFILKFETTTPNEEIGFGTDINLDYDFVVDWGDGTIEEIKTGGTMLHMFKEVGIHTVAISGKFPKIYFPNPFNIHVKSIEQWGTIEWKSFNGAFQECAYMEYNATDEPNLTNVTDLSFMFYKAYDFNGDIGDWDVSTITNMSYMFGNAESFDQNLGGWNITAVTNMSGMLSNSKLSMENYENTLIGWAGQTSVPGGIVLGATGLERCSEEADDAAGFLSNDLEWTIVDEGCGT</sequence>
<evidence type="ECO:0000313" key="2">
    <source>
        <dbReference type="EMBL" id="SHH07974.1"/>
    </source>
</evidence>
<dbReference type="EMBL" id="FQWL01000010">
    <property type="protein sequence ID" value="SHH07974.1"/>
    <property type="molecule type" value="Genomic_DNA"/>
</dbReference>
<keyword evidence="3" id="KW-1185">Reference proteome</keyword>
<feature type="domain" description="Cadherin" evidence="1">
    <location>
        <begin position="124"/>
        <end position="221"/>
    </location>
</feature>
<dbReference type="GO" id="GO:0016020">
    <property type="term" value="C:membrane"/>
    <property type="evidence" value="ECO:0007669"/>
    <property type="project" value="InterPro"/>
</dbReference>
<dbReference type="GO" id="GO:0007156">
    <property type="term" value="P:homophilic cell adhesion via plasma membrane adhesion molecules"/>
    <property type="evidence" value="ECO:0007669"/>
    <property type="project" value="InterPro"/>
</dbReference>
<gene>
    <name evidence="2" type="ORF">SAMN04488116_3474</name>
</gene>
<organism evidence="2 3">
    <name type="scientific">Flagellimonas flava</name>
    <dbReference type="NCBI Taxonomy" id="570519"/>
    <lineage>
        <taxon>Bacteria</taxon>
        <taxon>Pseudomonadati</taxon>
        <taxon>Bacteroidota</taxon>
        <taxon>Flavobacteriia</taxon>
        <taxon>Flavobacteriales</taxon>
        <taxon>Flavobacteriaceae</taxon>
        <taxon>Flagellimonas</taxon>
    </lineage>
</organism>
<dbReference type="CDD" id="cd11304">
    <property type="entry name" value="Cadherin_repeat"/>
    <property type="match status" value="1"/>
</dbReference>
<evidence type="ECO:0000313" key="3">
    <source>
        <dbReference type="Proteomes" id="UP000184532"/>
    </source>
</evidence>
<dbReference type="InterPro" id="IPR002909">
    <property type="entry name" value="IPT_dom"/>
</dbReference>
<dbReference type="InterPro" id="IPR014756">
    <property type="entry name" value="Ig_E-set"/>
</dbReference>
<dbReference type="AlphaFoldDB" id="A0A1M5Q1K0"/>
<accession>A0A1M5Q1K0</accession>
<dbReference type="InterPro" id="IPR013783">
    <property type="entry name" value="Ig-like_fold"/>
</dbReference>
<dbReference type="Gene3D" id="2.60.40.60">
    <property type="entry name" value="Cadherins"/>
    <property type="match status" value="1"/>
</dbReference>
<dbReference type="SUPFAM" id="SSF49313">
    <property type="entry name" value="Cadherin-like"/>
    <property type="match status" value="1"/>
</dbReference>
<evidence type="ECO:0000259" key="1">
    <source>
        <dbReference type="PROSITE" id="PS50268"/>
    </source>
</evidence>
<reference evidence="3" key="1">
    <citation type="submission" date="2016-11" db="EMBL/GenBank/DDBJ databases">
        <authorList>
            <person name="Varghese N."/>
            <person name="Submissions S."/>
        </authorList>
    </citation>
    <scope>NUCLEOTIDE SEQUENCE [LARGE SCALE GENOMIC DNA]</scope>
    <source>
        <strain evidence="3">DSM 22638</strain>
    </source>
</reference>